<comment type="function">
    <text evidence="11">Plays a role in repairing double-strand DNA breaks, probably involving stabilizing or processing branched DNA or blocked replication forks.</text>
</comment>
<dbReference type="InterPro" id="IPR004504">
    <property type="entry name" value="DNA_repair_RadA"/>
</dbReference>
<sequence length="463" mass="50176">MSKPKRVYHCQSCGGQFLQWSGQCGECQSWNSLLEDVALAPDPRASAQRMSGYAAVSEQKVTDLSAIRFSAVERFSSGIKELDRVLGGGIVPGSVILMGGDPGIGKSTLLLQSLAQLAEQQTVLYITGEESLQQVALRAQRLGLPTKKIRLLTETRVESILFHALQEKPQVLVIDSIQTMHTDLHQSAPGAVGQVRESAMQLTRLAKQSGIALFLVGHVTKDGVLAGPRVLEHMVDTVLYFEGESDSRHRLIRSVKNRFGAVNELGVFVMTEKGLRQVSNPSAMLLSRSGLTVSGSLVTATWQGSRPLLVEVQALVDQSHLGNPRRVTVGLESNRLAMLLAVLHRHAGIITYDQDVFINVVGGVRLLETSADLPVLLAVLSSLRNKPFPYQGLVFGEVGLSGEIRPVPNGQERLRDAAKHGFKFAIIPKANQSKQSIEGMTVFPVSQLSEALDVISQAALIET</sequence>
<accession>A0A370CIA5</accession>
<dbReference type="EMBL" id="NMOS02000018">
    <property type="protein sequence ID" value="RDH40036.1"/>
    <property type="molecule type" value="Genomic_DNA"/>
</dbReference>
<feature type="domain" description="RecA family profile 1" evidence="14">
    <location>
        <begin position="71"/>
        <end position="219"/>
    </location>
</feature>
<dbReference type="SUPFAM" id="SSF52540">
    <property type="entry name" value="P-loop containing nucleoside triphosphate hydrolases"/>
    <property type="match status" value="1"/>
</dbReference>
<evidence type="ECO:0000256" key="5">
    <source>
        <dbReference type="ARBA" id="ARBA00022801"/>
    </source>
</evidence>
<dbReference type="GO" id="GO:0140664">
    <property type="term" value="F:ATP-dependent DNA damage sensor activity"/>
    <property type="evidence" value="ECO:0007669"/>
    <property type="project" value="InterPro"/>
</dbReference>
<keyword evidence="5" id="KW-0378">Hydrolase</keyword>
<dbReference type="Gene3D" id="3.30.230.10">
    <property type="match status" value="1"/>
</dbReference>
<comment type="similarity">
    <text evidence="11 13">Belongs to the RecA family. RadA subfamily.</text>
</comment>
<dbReference type="Pfam" id="PF13541">
    <property type="entry name" value="ChlI"/>
    <property type="match status" value="1"/>
</dbReference>
<evidence type="ECO:0000313" key="16">
    <source>
        <dbReference type="Proteomes" id="UP000226429"/>
    </source>
</evidence>
<dbReference type="AlphaFoldDB" id="A0A370CIA5"/>
<dbReference type="InterPro" id="IPR027417">
    <property type="entry name" value="P-loop_NTPase"/>
</dbReference>
<reference evidence="15 16" key="1">
    <citation type="journal article" date="2017" name="Int. J. Syst. Evol. Microbiol.">
        <title>Aquarickettsiella crustaci n. gen. n. sp. (Gammaproteobacteria: Legionellales: Coxiellaceae); a bacterial pathogen of the freshwater crustacean: Gammarus fossarum (Malacostraca: Amphipoda).</title>
        <authorList>
            <person name="Bojko J."/>
            <person name="Dunn A.M."/>
            <person name="Stebbing P.D."/>
            <person name="Van Aerle R."/>
            <person name="Bacela-Spychalska K."/>
            <person name="Bean T.P."/>
            <person name="Stentiford G.D."/>
        </authorList>
    </citation>
    <scope>NUCLEOTIDE SEQUENCE [LARGE SCALE GENOMIC DNA]</scope>
    <source>
        <strain evidence="15">RA15029</strain>
    </source>
</reference>
<dbReference type="GO" id="GO:0000725">
    <property type="term" value="P:recombinational repair"/>
    <property type="evidence" value="ECO:0007669"/>
    <property type="project" value="UniProtKB-UniRule"/>
</dbReference>
<evidence type="ECO:0000313" key="15">
    <source>
        <dbReference type="EMBL" id="RDH40036.1"/>
    </source>
</evidence>
<dbReference type="HAMAP" id="MF_01498">
    <property type="entry name" value="RadA_bact"/>
    <property type="match status" value="1"/>
</dbReference>
<dbReference type="InterPro" id="IPR020588">
    <property type="entry name" value="RecA_ATP-bd"/>
</dbReference>
<dbReference type="PANTHER" id="PTHR32472:SF10">
    <property type="entry name" value="DNA REPAIR PROTEIN RADA-LIKE PROTEIN"/>
    <property type="match status" value="1"/>
</dbReference>
<reference evidence="15 16" key="2">
    <citation type="journal article" date="2018" name="J. Invertebr. Pathol.">
        <title>'Candidatus Aquirickettsiella gammari' (Gammaproteobacteria: Legionellales: Coxiellaceae): A bacterial pathogen of the freshwater crustacean Gammarus fossarum (Malacostraca: Amphipoda).</title>
        <authorList>
            <person name="Bojko J."/>
            <person name="Dunn A.M."/>
            <person name="Stebbing P.D."/>
            <person name="van Aerle R."/>
            <person name="Bacela-Spychalska K."/>
            <person name="Bean T.P."/>
            <person name="Urrutia A."/>
            <person name="Stentiford G.D."/>
        </authorList>
    </citation>
    <scope>NUCLEOTIDE SEQUENCE [LARGE SCALE GENOMIC DNA]</scope>
    <source>
        <strain evidence="15">RA15029</strain>
    </source>
</reference>
<evidence type="ECO:0000256" key="2">
    <source>
        <dbReference type="ARBA" id="ARBA00022741"/>
    </source>
</evidence>
<evidence type="ECO:0000256" key="10">
    <source>
        <dbReference type="ARBA" id="ARBA00023204"/>
    </source>
</evidence>
<dbReference type="Pfam" id="PF13481">
    <property type="entry name" value="AAA_25"/>
    <property type="match status" value="1"/>
</dbReference>
<name>A0A370CIA5_9COXI</name>
<dbReference type="InterPro" id="IPR020568">
    <property type="entry name" value="Ribosomal_Su5_D2-typ_SF"/>
</dbReference>
<keyword evidence="2 11" id="KW-0547">Nucleotide-binding</keyword>
<dbReference type="GO" id="GO:0005829">
    <property type="term" value="C:cytosol"/>
    <property type="evidence" value="ECO:0007669"/>
    <property type="project" value="TreeGrafter"/>
</dbReference>
<dbReference type="GO" id="GO:0005524">
    <property type="term" value="F:ATP binding"/>
    <property type="evidence" value="ECO:0007669"/>
    <property type="project" value="UniProtKB-UniRule"/>
</dbReference>
<evidence type="ECO:0000256" key="9">
    <source>
        <dbReference type="ARBA" id="ARBA00023125"/>
    </source>
</evidence>
<dbReference type="FunFam" id="3.30.230.10:FF:000011">
    <property type="entry name" value="DNA repair protein RadA"/>
    <property type="match status" value="1"/>
</dbReference>
<evidence type="ECO:0000256" key="1">
    <source>
        <dbReference type="ARBA" id="ARBA00022723"/>
    </source>
</evidence>
<evidence type="ECO:0000259" key="14">
    <source>
        <dbReference type="PROSITE" id="PS50162"/>
    </source>
</evidence>
<dbReference type="NCBIfam" id="TIGR00416">
    <property type="entry name" value="sms"/>
    <property type="match status" value="1"/>
</dbReference>
<dbReference type="InterPro" id="IPR014721">
    <property type="entry name" value="Ribsml_uS5_D2-typ_fold_subgr"/>
</dbReference>
<gene>
    <name evidence="11" type="primary">radA</name>
    <name evidence="15" type="ORF">CFE62_005765</name>
</gene>
<dbReference type="FunFam" id="3.40.50.300:FF:000050">
    <property type="entry name" value="DNA repair protein RadA"/>
    <property type="match status" value="1"/>
</dbReference>
<dbReference type="InterPro" id="IPR003593">
    <property type="entry name" value="AAA+_ATPase"/>
</dbReference>
<evidence type="ECO:0000256" key="6">
    <source>
        <dbReference type="ARBA" id="ARBA00022833"/>
    </source>
</evidence>
<dbReference type="Proteomes" id="UP000226429">
    <property type="component" value="Unassembled WGS sequence"/>
</dbReference>
<dbReference type="InterPro" id="IPR041166">
    <property type="entry name" value="Rubredoxin_2"/>
</dbReference>
<dbReference type="GO" id="GO:0003684">
    <property type="term" value="F:damaged DNA binding"/>
    <property type="evidence" value="ECO:0007669"/>
    <property type="project" value="InterPro"/>
</dbReference>
<evidence type="ECO:0000256" key="8">
    <source>
        <dbReference type="ARBA" id="ARBA00023016"/>
    </source>
</evidence>
<evidence type="ECO:0000256" key="7">
    <source>
        <dbReference type="ARBA" id="ARBA00022840"/>
    </source>
</evidence>
<evidence type="ECO:0000256" key="13">
    <source>
        <dbReference type="RuleBase" id="RU003555"/>
    </source>
</evidence>
<evidence type="ECO:0000256" key="4">
    <source>
        <dbReference type="ARBA" id="ARBA00022771"/>
    </source>
</evidence>
<protein>
    <recommendedName>
        <fullName evidence="11 12">DNA repair protein RadA</fullName>
    </recommendedName>
</protein>
<keyword evidence="1 11" id="KW-0479">Metal-binding</keyword>
<organism evidence="15 16">
    <name type="scientific">Candidatus Aquirickettsiella gammari</name>
    <dbReference type="NCBI Taxonomy" id="2016198"/>
    <lineage>
        <taxon>Bacteria</taxon>
        <taxon>Pseudomonadati</taxon>
        <taxon>Pseudomonadota</taxon>
        <taxon>Gammaproteobacteria</taxon>
        <taxon>Legionellales</taxon>
        <taxon>Coxiellaceae</taxon>
        <taxon>Candidatus Aquirickettsiella</taxon>
    </lineage>
</organism>
<keyword evidence="4 13" id="KW-0863">Zinc-finger</keyword>
<dbReference type="SUPFAM" id="SSF54211">
    <property type="entry name" value="Ribosomal protein S5 domain 2-like"/>
    <property type="match status" value="1"/>
</dbReference>
<evidence type="ECO:0000256" key="11">
    <source>
        <dbReference type="HAMAP-Rule" id="MF_01498"/>
    </source>
</evidence>
<keyword evidence="16" id="KW-1185">Reference proteome</keyword>
<proteinExistence type="inferred from homology"/>
<dbReference type="PROSITE" id="PS50162">
    <property type="entry name" value="RECA_2"/>
    <property type="match status" value="1"/>
</dbReference>
<keyword evidence="3 11" id="KW-0227">DNA damage</keyword>
<evidence type="ECO:0000256" key="3">
    <source>
        <dbReference type="ARBA" id="ARBA00022763"/>
    </source>
</evidence>
<dbReference type="Pfam" id="PF18073">
    <property type="entry name" value="Zn_ribbon_LapB"/>
    <property type="match status" value="1"/>
</dbReference>
<keyword evidence="9 11" id="KW-0238">DNA-binding</keyword>
<keyword evidence="7 11" id="KW-0067">ATP-binding</keyword>
<dbReference type="Gene3D" id="3.40.50.300">
    <property type="entry name" value="P-loop containing nucleotide triphosphate hydrolases"/>
    <property type="match status" value="1"/>
</dbReference>
<keyword evidence="6 13" id="KW-0862">Zinc</keyword>
<feature type="region of interest" description="Lon-protease-like" evidence="11">
    <location>
        <begin position="355"/>
        <end position="463"/>
    </location>
</feature>
<dbReference type="CDD" id="cd01121">
    <property type="entry name" value="RadA_SMS_N"/>
    <property type="match status" value="1"/>
</dbReference>
<dbReference type="PRINTS" id="PR01874">
    <property type="entry name" value="DNAREPAIRADA"/>
</dbReference>
<comment type="caution">
    <text evidence="15">The sequence shown here is derived from an EMBL/GenBank/DDBJ whole genome shotgun (WGS) entry which is preliminary data.</text>
</comment>
<comment type="function">
    <text evidence="13">DNA-dependent ATPase involved in processing of recombination intermediates, plays a role in repairing DNA breaks. Stimulates the branch migration of RecA-mediated strand transfer reactions, allowing the 3' invading strand to extend heteroduplex DNA faster. Binds ssDNA in the presence of ADP but not other nucleotides, has ATPase activity that is stimulated by ssDNA and various branched DNA structures, but inhibited by SSB. Does not have RecA's homology-searching function.</text>
</comment>
<dbReference type="SMART" id="SM00382">
    <property type="entry name" value="AAA"/>
    <property type="match status" value="1"/>
</dbReference>
<dbReference type="GO" id="GO:0016787">
    <property type="term" value="F:hydrolase activity"/>
    <property type="evidence" value="ECO:0007669"/>
    <property type="project" value="UniProtKB-KW"/>
</dbReference>
<keyword evidence="8 11" id="KW-0346">Stress response</keyword>
<dbReference type="GO" id="GO:0008270">
    <property type="term" value="F:zinc ion binding"/>
    <property type="evidence" value="ECO:0007669"/>
    <property type="project" value="UniProtKB-KW"/>
</dbReference>
<dbReference type="PANTHER" id="PTHR32472">
    <property type="entry name" value="DNA REPAIR PROTEIN RADA"/>
    <property type="match status" value="1"/>
</dbReference>
<keyword evidence="10 11" id="KW-0234">DNA repair</keyword>
<comment type="domain">
    <text evidence="11">The middle region has homology to RecA with ATPase motifs including the RadA KNRFG motif, while the C-terminus is homologous to Lon protease.</text>
</comment>
<feature type="binding site" evidence="11">
    <location>
        <begin position="100"/>
        <end position="107"/>
    </location>
    <ligand>
        <name>ATP</name>
        <dbReference type="ChEBI" id="CHEBI:30616"/>
    </ligand>
</feature>
<evidence type="ECO:0000256" key="12">
    <source>
        <dbReference type="NCBIfam" id="TIGR00416"/>
    </source>
</evidence>
<feature type="short sequence motif" description="RadA KNRFG motif" evidence="11">
    <location>
        <begin position="256"/>
        <end position="260"/>
    </location>
</feature>